<reference evidence="2" key="1">
    <citation type="submission" date="2020-02" db="EMBL/GenBank/DDBJ databases">
        <title>Identification and distribution of gene clusters putatively required for synthesis of sphingolipid metabolism inhibitors in phylogenetically diverse species of the filamentous fungus Fusarium.</title>
        <authorList>
            <person name="Kim H.-S."/>
            <person name="Busman M."/>
            <person name="Brown D.W."/>
            <person name="Divon H."/>
            <person name="Uhlig S."/>
            <person name="Proctor R.H."/>
        </authorList>
    </citation>
    <scope>NUCLEOTIDE SEQUENCE [LARGE SCALE GENOMIC DNA]</scope>
    <source>
        <strain evidence="2">NRRL 39464</strain>
    </source>
</reference>
<dbReference type="AlphaFoldDB" id="A0A8H5AJS1"/>
<gene>
    <name evidence="2" type="ORF">FOXYS1_4608</name>
</gene>
<feature type="region of interest" description="Disordered" evidence="1">
    <location>
        <begin position="1"/>
        <end position="57"/>
    </location>
</feature>
<comment type="caution">
    <text evidence="2">The sequence shown here is derived from an EMBL/GenBank/DDBJ whole genome shotgun (WGS) entry which is preliminary data.</text>
</comment>
<sequence>MENLRANTVEAPDTLQQTDDQEESEKDERDLLPDYQGAEDSGDGHCKKSSVKEDADVKEDLVTDLGAKTQYNL</sequence>
<dbReference type="Proteomes" id="UP000558688">
    <property type="component" value="Unassembled WGS sequence"/>
</dbReference>
<evidence type="ECO:0000256" key="1">
    <source>
        <dbReference type="SAM" id="MobiDB-lite"/>
    </source>
</evidence>
<feature type="compositionally biased region" description="Basic and acidic residues" evidence="1">
    <location>
        <begin position="42"/>
        <end position="57"/>
    </location>
</feature>
<evidence type="ECO:0000313" key="3">
    <source>
        <dbReference type="Proteomes" id="UP000558688"/>
    </source>
</evidence>
<protein>
    <submittedName>
        <fullName evidence="2">Uncharacterized protein</fullName>
    </submittedName>
</protein>
<accession>A0A8H5AJS1</accession>
<proteinExistence type="predicted"/>
<dbReference type="EMBL" id="JAAFOW010000711">
    <property type="protein sequence ID" value="KAF5264600.1"/>
    <property type="molecule type" value="Genomic_DNA"/>
</dbReference>
<organism evidence="2 3">
    <name type="scientific">Fusarium oxysporum</name>
    <name type="common">Fusarium vascular wilt</name>
    <dbReference type="NCBI Taxonomy" id="5507"/>
    <lineage>
        <taxon>Eukaryota</taxon>
        <taxon>Fungi</taxon>
        <taxon>Dikarya</taxon>
        <taxon>Ascomycota</taxon>
        <taxon>Pezizomycotina</taxon>
        <taxon>Sordariomycetes</taxon>
        <taxon>Hypocreomycetidae</taxon>
        <taxon>Hypocreales</taxon>
        <taxon>Nectriaceae</taxon>
        <taxon>Fusarium</taxon>
        <taxon>Fusarium oxysporum species complex</taxon>
    </lineage>
</organism>
<name>A0A8H5AJS1_FUSOX</name>
<evidence type="ECO:0000313" key="2">
    <source>
        <dbReference type="EMBL" id="KAF5264600.1"/>
    </source>
</evidence>